<protein>
    <recommendedName>
        <fullName evidence="11">G-protein coupled receptors family 1 profile domain-containing protein</fullName>
    </recommendedName>
</protein>
<feature type="transmembrane region" description="Helical" evidence="10">
    <location>
        <begin position="88"/>
        <end position="112"/>
    </location>
</feature>
<dbReference type="EMBL" id="JH432222">
    <property type="status" value="NOT_ANNOTATED_CDS"/>
    <property type="molecule type" value="Genomic_DNA"/>
</dbReference>
<dbReference type="InterPro" id="IPR000276">
    <property type="entry name" value="GPCR_Rhodpsn"/>
</dbReference>
<keyword evidence="5 9" id="KW-0297">G-protein coupled receptor</keyword>
<dbReference type="CDD" id="cd15203">
    <property type="entry name" value="7tmA_NPYR-like"/>
    <property type="match status" value="1"/>
</dbReference>
<evidence type="ECO:0000313" key="12">
    <source>
        <dbReference type="EnsemblMetazoa" id="SMAR013945-PA"/>
    </source>
</evidence>
<dbReference type="Gene3D" id="1.20.1070.10">
    <property type="entry name" value="Rhodopsin 7-helix transmembrane proteins"/>
    <property type="match status" value="1"/>
</dbReference>
<feature type="transmembrane region" description="Helical" evidence="10">
    <location>
        <begin position="166"/>
        <end position="190"/>
    </location>
</feature>
<evidence type="ECO:0000259" key="11">
    <source>
        <dbReference type="PROSITE" id="PS50262"/>
    </source>
</evidence>
<feature type="domain" description="G-protein coupled receptors family 1 profile" evidence="11">
    <location>
        <begin position="67"/>
        <end position="323"/>
    </location>
</feature>
<feature type="transmembrane region" description="Helical" evidence="10">
    <location>
        <begin position="210"/>
        <end position="232"/>
    </location>
</feature>
<evidence type="ECO:0000256" key="9">
    <source>
        <dbReference type="RuleBase" id="RU000688"/>
    </source>
</evidence>
<reference evidence="12" key="2">
    <citation type="submission" date="2015-02" db="UniProtKB">
        <authorList>
            <consortium name="EnsemblMetazoa"/>
        </authorList>
    </citation>
    <scope>IDENTIFICATION</scope>
</reference>
<dbReference type="InterPro" id="IPR017452">
    <property type="entry name" value="GPCR_Rhodpsn_7TM"/>
</dbReference>
<keyword evidence="8 9" id="KW-0807">Transducer</keyword>
<dbReference type="PANTHER" id="PTHR24235">
    <property type="entry name" value="NEUROPEPTIDE Y RECEPTOR"/>
    <property type="match status" value="1"/>
</dbReference>
<evidence type="ECO:0000256" key="3">
    <source>
        <dbReference type="ARBA" id="ARBA00022692"/>
    </source>
</evidence>
<dbReference type="eggNOG" id="KOG3656">
    <property type="taxonomic scope" value="Eukaryota"/>
</dbReference>
<feature type="transmembrane region" description="Helical" evidence="10">
    <location>
        <begin position="300"/>
        <end position="326"/>
    </location>
</feature>
<sequence>MALHLPDNLPENLSFLINLTCDDKLAQQLFFKNCSSDQSSDDLISKVGVQALFYLLYTIIFTVGIFGNVLVCYVVIRNKNMQTVTNVFITNLALSDVLLCVLGVPFTPLYSFLNNWIFGEVLCHLVSYSQGVSVYISTLTLTSIAIDRFFVIIYPFKPRMKLTTCFSIICSIWLFAVVATLPYGIFMKLIEERGTSYCTEDWPGEKSRQIFGGCTTILQFIVPFIIMTFCYIRVSLKLQDRARAKPGAKSSRKEEIDRERKRRTNRMLIGMVAIFGCSWLPLNLVNLLNDLWIDIAGWKFFYFCFFIAHAIAMSSTCYNPFLYAWLNDNFRKEFKMVLPCCFNGAMQRARLSTFRSERTCNGQETVQETLIHTNSIRANIVNEPAAPAAAYVTATNEVHIRLPKNTADENSPFTDDQV</sequence>
<dbReference type="SUPFAM" id="SSF81321">
    <property type="entry name" value="Family A G protein-coupled receptor-like"/>
    <property type="match status" value="1"/>
</dbReference>
<feature type="transmembrane region" description="Helical" evidence="10">
    <location>
        <begin position="268"/>
        <end position="288"/>
    </location>
</feature>
<evidence type="ECO:0000256" key="2">
    <source>
        <dbReference type="ARBA" id="ARBA00010663"/>
    </source>
</evidence>
<feature type="transmembrane region" description="Helical" evidence="10">
    <location>
        <begin position="51"/>
        <end position="76"/>
    </location>
</feature>
<feature type="transmembrane region" description="Helical" evidence="10">
    <location>
        <begin position="132"/>
        <end position="154"/>
    </location>
</feature>
<dbReference type="PRINTS" id="PR00237">
    <property type="entry name" value="GPCRRHODOPSN"/>
</dbReference>
<name>T1JJB5_STRMM</name>
<dbReference type="PROSITE" id="PS00237">
    <property type="entry name" value="G_PROTEIN_RECEP_F1_1"/>
    <property type="match status" value="1"/>
</dbReference>
<dbReference type="GO" id="GO:0043005">
    <property type="term" value="C:neuron projection"/>
    <property type="evidence" value="ECO:0007669"/>
    <property type="project" value="TreeGrafter"/>
</dbReference>
<evidence type="ECO:0000313" key="13">
    <source>
        <dbReference type="Proteomes" id="UP000014500"/>
    </source>
</evidence>
<comment type="similarity">
    <text evidence="2 9">Belongs to the G-protein coupled receptor 1 family.</text>
</comment>
<proteinExistence type="inferred from homology"/>
<keyword evidence="3 9" id="KW-0812">Transmembrane</keyword>
<evidence type="ECO:0000256" key="7">
    <source>
        <dbReference type="ARBA" id="ARBA00023170"/>
    </source>
</evidence>
<reference evidence="13" key="1">
    <citation type="submission" date="2011-05" db="EMBL/GenBank/DDBJ databases">
        <authorList>
            <person name="Richards S.R."/>
            <person name="Qu J."/>
            <person name="Jiang H."/>
            <person name="Jhangiani S.N."/>
            <person name="Agravi P."/>
            <person name="Goodspeed R."/>
            <person name="Gross S."/>
            <person name="Mandapat C."/>
            <person name="Jackson L."/>
            <person name="Mathew T."/>
            <person name="Pu L."/>
            <person name="Thornton R."/>
            <person name="Saada N."/>
            <person name="Wilczek-Boney K.B."/>
            <person name="Lee S."/>
            <person name="Kovar C."/>
            <person name="Wu Y."/>
            <person name="Scherer S.E."/>
            <person name="Worley K.C."/>
            <person name="Muzny D.M."/>
            <person name="Gibbs R."/>
        </authorList>
    </citation>
    <scope>NUCLEOTIDE SEQUENCE</scope>
    <source>
        <strain evidence="13">Brora</strain>
    </source>
</reference>
<organism evidence="12 13">
    <name type="scientific">Strigamia maritima</name>
    <name type="common">European centipede</name>
    <name type="synonym">Geophilus maritimus</name>
    <dbReference type="NCBI Taxonomy" id="126957"/>
    <lineage>
        <taxon>Eukaryota</taxon>
        <taxon>Metazoa</taxon>
        <taxon>Ecdysozoa</taxon>
        <taxon>Arthropoda</taxon>
        <taxon>Myriapoda</taxon>
        <taxon>Chilopoda</taxon>
        <taxon>Pleurostigmophora</taxon>
        <taxon>Geophilomorpha</taxon>
        <taxon>Linotaeniidae</taxon>
        <taxon>Strigamia</taxon>
    </lineage>
</organism>
<evidence type="ECO:0000256" key="10">
    <source>
        <dbReference type="SAM" id="Phobius"/>
    </source>
</evidence>
<dbReference type="SMART" id="SM01381">
    <property type="entry name" value="7TM_GPCR_Srsx"/>
    <property type="match status" value="1"/>
</dbReference>
<dbReference type="FunFam" id="1.20.1070.10:FF:000291">
    <property type="entry name" value="Predicted protein"/>
    <property type="match status" value="1"/>
</dbReference>
<dbReference type="PhylomeDB" id="T1JJB5"/>
<dbReference type="Pfam" id="PF00001">
    <property type="entry name" value="7tm_1"/>
    <property type="match status" value="1"/>
</dbReference>
<dbReference type="GO" id="GO:0004983">
    <property type="term" value="F:neuropeptide Y receptor activity"/>
    <property type="evidence" value="ECO:0007669"/>
    <property type="project" value="InterPro"/>
</dbReference>
<keyword evidence="13" id="KW-1185">Reference proteome</keyword>
<evidence type="ECO:0000256" key="4">
    <source>
        <dbReference type="ARBA" id="ARBA00022989"/>
    </source>
</evidence>
<dbReference type="GO" id="GO:0005886">
    <property type="term" value="C:plasma membrane"/>
    <property type="evidence" value="ECO:0007669"/>
    <property type="project" value="TreeGrafter"/>
</dbReference>
<evidence type="ECO:0000256" key="5">
    <source>
        <dbReference type="ARBA" id="ARBA00023040"/>
    </source>
</evidence>
<dbReference type="AlphaFoldDB" id="T1JJB5"/>
<evidence type="ECO:0000256" key="8">
    <source>
        <dbReference type="ARBA" id="ARBA00023224"/>
    </source>
</evidence>
<dbReference type="EnsemblMetazoa" id="SMAR013945-RA">
    <property type="protein sequence ID" value="SMAR013945-PA"/>
    <property type="gene ID" value="SMAR013945"/>
</dbReference>
<dbReference type="PRINTS" id="PR01012">
    <property type="entry name" value="NRPEPTIDEYR"/>
</dbReference>
<accession>T1JJB5</accession>
<dbReference type="STRING" id="126957.T1JJB5"/>
<comment type="subcellular location">
    <subcellularLocation>
        <location evidence="1">Membrane</location>
        <topology evidence="1">Multi-pass membrane protein</topology>
    </subcellularLocation>
</comment>
<keyword evidence="7 9" id="KW-0675">Receptor</keyword>
<dbReference type="HOGENOM" id="CLU_009579_6_1_1"/>
<dbReference type="InterPro" id="IPR000611">
    <property type="entry name" value="NPY_rcpt"/>
</dbReference>
<dbReference type="PROSITE" id="PS50262">
    <property type="entry name" value="G_PROTEIN_RECEP_F1_2"/>
    <property type="match status" value="1"/>
</dbReference>
<dbReference type="OMA" id="DRKRRTN"/>
<evidence type="ECO:0000256" key="6">
    <source>
        <dbReference type="ARBA" id="ARBA00023136"/>
    </source>
</evidence>
<dbReference type="GO" id="GO:0042923">
    <property type="term" value="F:neuropeptide binding"/>
    <property type="evidence" value="ECO:0007669"/>
    <property type="project" value="TreeGrafter"/>
</dbReference>
<dbReference type="Proteomes" id="UP000014500">
    <property type="component" value="Unassembled WGS sequence"/>
</dbReference>
<keyword evidence="6 10" id="KW-0472">Membrane</keyword>
<keyword evidence="4 10" id="KW-1133">Transmembrane helix</keyword>
<evidence type="ECO:0000256" key="1">
    <source>
        <dbReference type="ARBA" id="ARBA00004141"/>
    </source>
</evidence>
<dbReference type="PANTHER" id="PTHR24235:SF29">
    <property type="entry name" value="GH23382P"/>
    <property type="match status" value="1"/>
</dbReference>